<keyword evidence="3" id="KW-1185">Reference proteome</keyword>
<dbReference type="GO" id="GO:0005634">
    <property type="term" value="C:nucleus"/>
    <property type="evidence" value="ECO:0007669"/>
    <property type="project" value="InterPro"/>
</dbReference>
<evidence type="ECO:0000256" key="1">
    <source>
        <dbReference type="SAM" id="MobiDB-lite"/>
    </source>
</evidence>
<feature type="compositionally biased region" description="Pro residues" evidence="1">
    <location>
        <begin position="31"/>
        <end position="50"/>
    </location>
</feature>
<proteinExistence type="predicted"/>
<dbReference type="GO" id="GO:0000978">
    <property type="term" value="F:RNA polymerase II cis-regulatory region sequence-specific DNA binding"/>
    <property type="evidence" value="ECO:0007669"/>
    <property type="project" value="TreeGrafter"/>
</dbReference>
<feature type="region of interest" description="Disordered" evidence="1">
    <location>
        <begin position="1"/>
        <end position="90"/>
    </location>
</feature>
<protein>
    <submittedName>
        <fullName evidence="2">Uncharacterized protein</fullName>
    </submittedName>
</protein>
<dbReference type="GeneTree" id="ENSGT00950000182916"/>
<feature type="compositionally biased region" description="Low complexity" evidence="1">
    <location>
        <begin position="68"/>
        <end position="81"/>
    </location>
</feature>
<organism evidence="2 3">
    <name type="scientific">Sparus aurata</name>
    <name type="common">Gilthead sea bream</name>
    <dbReference type="NCBI Taxonomy" id="8175"/>
    <lineage>
        <taxon>Eukaryota</taxon>
        <taxon>Metazoa</taxon>
        <taxon>Chordata</taxon>
        <taxon>Craniata</taxon>
        <taxon>Vertebrata</taxon>
        <taxon>Euteleostomi</taxon>
        <taxon>Actinopterygii</taxon>
        <taxon>Neopterygii</taxon>
        <taxon>Teleostei</taxon>
        <taxon>Neoteleostei</taxon>
        <taxon>Acanthomorphata</taxon>
        <taxon>Eupercaria</taxon>
        <taxon>Spariformes</taxon>
        <taxon>Sparidae</taxon>
        <taxon>Sparus</taxon>
    </lineage>
</organism>
<evidence type="ECO:0000313" key="2">
    <source>
        <dbReference type="Ensembl" id="ENSSAUP00010048186.1"/>
    </source>
</evidence>
<feature type="compositionally biased region" description="Basic and acidic residues" evidence="1">
    <location>
        <begin position="1"/>
        <end position="12"/>
    </location>
</feature>
<dbReference type="PANTHER" id="PTHR11492">
    <property type="entry name" value="NUCLEAR FACTOR I"/>
    <property type="match status" value="1"/>
</dbReference>
<dbReference type="InParanoid" id="A0A671XD76"/>
<dbReference type="PANTHER" id="PTHR11492:SF6">
    <property type="entry name" value="NUCLEAR FACTOR 1 A-TYPE"/>
    <property type="match status" value="1"/>
</dbReference>
<accession>A0A671XD76</accession>
<dbReference type="Ensembl" id="ENSSAUT00010050676.1">
    <property type="protein sequence ID" value="ENSSAUP00010048186.1"/>
    <property type="gene ID" value="ENSSAUG00010020075.1"/>
</dbReference>
<dbReference type="Pfam" id="PF00859">
    <property type="entry name" value="CTF_NFI"/>
    <property type="match status" value="1"/>
</dbReference>
<evidence type="ECO:0000313" key="3">
    <source>
        <dbReference type="Proteomes" id="UP000472265"/>
    </source>
</evidence>
<dbReference type="GO" id="GO:0000981">
    <property type="term" value="F:DNA-binding transcription factor activity, RNA polymerase II-specific"/>
    <property type="evidence" value="ECO:0007669"/>
    <property type="project" value="TreeGrafter"/>
</dbReference>
<reference evidence="2" key="1">
    <citation type="submission" date="2025-08" db="UniProtKB">
        <authorList>
            <consortium name="Ensembl"/>
        </authorList>
    </citation>
    <scope>IDENTIFICATION</scope>
</reference>
<sequence length="130" mass="13983">HTHTHAEAHTLRAAESWPNGSSQGKVHNPFLPTPMLPPPPPPPMARPVPLPVDAKPPSTSSAEGGGNSPTSPTYSTPTSSPAQRFVSVGPRDPGFNIPQCLLLLETNSLYLFSSSLSFGLMTTWKFMYYI</sequence>
<reference evidence="2" key="2">
    <citation type="submission" date="2025-09" db="UniProtKB">
        <authorList>
            <consortium name="Ensembl"/>
        </authorList>
    </citation>
    <scope>IDENTIFICATION</scope>
</reference>
<dbReference type="AlphaFoldDB" id="A0A671XD76"/>
<dbReference type="Proteomes" id="UP000472265">
    <property type="component" value="Unassembled WGS sequence"/>
</dbReference>
<dbReference type="InterPro" id="IPR000647">
    <property type="entry name" value="CTF/NFI"/>
</dbReference>
<name>A0A671XD76_SPAAU</name>